<evidence type="ECO:0000313" key="2">
    <source>
        <dbReference type="Proteomes" id="UP000663193"/>
    </source>
</evidence>
<dbReference type="AlphaFoldDB" id="A0A7U2EPU3"/>
<gene>
    <name evidence="1" type="ORF">JI435_400600</name>
</gene>
<keyword evidence="2" id="KW-1185">Reference proteome</keyword>
<name>A0A7U2EPU3_PHANO</name>
<dbReference type="Proteomes" id="UP000663193">
    <property type="component" value="Chromosome 1"/>
</dbReference>
<accession>A0A7U2EPU3</accession>
<dbReference type="EMBL" id="CP069023">
    <property type="protein sequence ID" value="QRC90776.1"/>
    <property type="molecule type" value="Genomic_DNA"/>
</dbReference>
<proteinExistence type="predicted"/>
<protein>
    <submittedName>
        <fullName evidence="1">Uncharacterized protein</fullName>
    </submittedName>
</protein>
<sequence length="80" mass="9186">MNMTIPKYQISAIECDVLPLLVYRDFPFARPNVFCASLANLNLSEPLSLSLDIRLHLREPLIERRIHSPVLQVSMVPLKQ</sequence>
<dbReference type="VEuPathDB" id="FungiDB:JI435_400600"/>
<evidence type="ECO:0000313" key="1">
    <source>
        <dbReference type="EMBL" id="QRC90776.1"/>
    </source>
</evidence>
<organism evidence="1 2">
    <name type="scientific">Phaeosphaeria nodorum (strain SN15 / ATCC MYA-4574 / FGSC 10173)</name>
    <name type="common">Glume blotch fungus</name>
    <name type="synonym">Parastagonospora nodorum</name>
    <dbReference type="NCBI Taxonomy" id="321614"/>
    <lineage>
        <taxon>Eukaryota</taxon>
        <taxon>Fungi</taxon>
        <taxon>Dikarya</taxon>
        <taxon>Ascomycota</taxon>
        <taxon>Pezizomycotina</taxon>
        <taxon>Dothideomycetes</taxon>
        <taxon>Pleosporomycetidae</taxon>
        <taxon>Pleosporales</taxon>
        <taxon>Pleosporineae</taxon>
        <taxon>Phaeosphaeriaceae</taxon>
        <taxon>Parastagonospora</taxon>
    </lineage>
</organism>
<reference evidence="2" key="1">
    <citation type="journal article" date="2021" name="BMC Genomics">
        <title>Chromosome-level genome assembly and manually-curated proteome of model necrotroph Parastagonospora nodorum Sn15 reveals a genome-wide trove of candidate effector homologs, and redundancy of virulence-related functions within an accessory chromosome.</title>
        <authorList>
            <person name="Bertazzoni S."/>
            <person name="Jones D.A.B."/>
            <person name="Phan H.T."/>
            <person name="Tan K.-C."/>
            <person name="Hane J.K."/>
        </authorList>
    </citation>
    <scope>NUCLEOTIDE SEQUENCE [LARGE SCALE GENOMIC DNA]</scope>
    <source>
        <strain evidence="2">SN15 / ATCC MYA-4574 / FGSC 10173)</strain>
    </source>
</reference>